<dbReference type="PROSITE" id="PS50225">
    <property type="entry name" value="SOCS"/>
    <property type="match status" value="1"/>
</dbReference>
<protein>
    <submittedName>
        <fullName evidence="1">Uncharacterized protein</fullName>
    </submittedName>
</protein>
<dbReference type="AlphaFoldDB" id="A0A8J1Y9V6"/>
<evidence type="ECO:0000313" key="2">
    <source>
        <dbReference type="Proteomes" id="UP000749559"/>
    </source>
</evidence>
<dbReference type="Proteomes" id="UP000749559">
    <property type="component" value="Unassembled WGS sequence"/>
</dbReference>
<dbReference type="InterPro" id="IPR036770">
    <property type="entry name" value="Ankyrin_rpt-contain_sf"/>
</dbReference>
<dbReference type="OrthoDB" id="20727at2759"/>
<dbReference type="InterPro" id="IPR001496">
    <property type="entry name" value="SOCS_box"/>
</dbReference>
<dbReference type="Gene3D" id="1.25.40.20">
    <property type="entry name" value="Ankyrin repeat-containing domain"/>
    <property type="match status" value="3"/>
</dbReference>
<dbReference type="PROSITE" id="PS50088">
    <property type="entry name" value="ANK_REPEAT"/>
    <property type="match status" value="6"/>
</dbReference>
<proteinExistence type="predicted"/>
<dbReference type="PANTHER" id="PTHR24198">
    <property type="entry name" value="ANKYRIN REPEAT AND PROTEIN KINASE DOMAIN-CONTAINING PROTEIN"/>
    <property type="match status" value="1"/>
</dbReference>
<dbReference type="SUPFAM" id="SSF48403">
    <property type="entry name" value="Ankyrin repeat"/>
    <property type="match status" value="2"/>
</dbReference>
<dbReference type="PROSITE" id="PS50297">
    <property type="entry name" value="ANK_REP_REGION"/>
    <property type="match status" value="3"/>
</dbReference>
<keyword evidence="2" id="KW-1185">Reference proteome</keyword>
<dbReference type="SMART" id="SM00248">
    <property type="entry name" value="ANK"/>
    <property type="match status" value="10"/>
</dbReference>
<name>A0A8J1Y9V6_OWEFU</name>
<dbReference type="CDD" id="cd03716">
    <property type="entry name" value="SOCS_ASB_like"/>
    <property type="match status" value="1"/>
</dbReference>
<reference evidence="1" key="1">
    <citation type="submission" date="2022-03" db="EMBL/GenBank/DDBJ databases">
        <authorList>
            <person name="Martin C."/>
        </authorList>
    </citation>
    <scope>NUCLEOTIDE SEQUENCE</scope>
</reference>
<evidence type="ECO:0000313" key="1">
    <source>
        <dbReference type="EMBL" id="CAH1772273.1"/>
    </source>
</evidence>
<dbReference type="InterPro" id="IPR002110">
    <property type="entry name" value="Ankyrin_rpt"/>
</dbReference>
<comment type="caution">
    <text evidence="1">The sequence shown here is derived from an EMBL/GenBank/DDBJ whole genome shotgun (WGS) entry which is preliminary data.</text>
</comment>
<dbReference type="SMART" id="SM00969">
    <property type="entry name" value="SOCS_box"/>
    <property type="match status" value="1"/>
</dbReference>
<dbReference type="PRINTS" id="PR01415">
    <property type="entry name" value="ANKYRIN"/>
</dbReference>
<dbReference type="Pfam" id="PF07525">
    <property type="entry name" value="SOCS_box"/>
    <property type="match status" value="1"/>
</dbReference>
<dbReference type="PANTHER" id="PTHR24198:SF165">
    <property type="entry name" value="ANKYRIN REPEAT-CONTAINING PROTEIN-RELATED"/>
    <property type="match status" value="1"/>
</dbReference>
<dbReference type="EMBL" id="CAIIXF020000001">
    <property type="protein sequence ID" value="CAH1772273.1"/>
    <property type="molecule type" value="Genomic_DNA"/>
</dbReference>
<dbReference type="Pfam" id="PF12796">
    <property type="entry name" value="Ank_2"/>
    <property type="match status" value="3"/>
</dbReference>
<sequence length="541" mass="59731">MDDVPTRFLSTLATDDVDSLNDFISDNPELSSHELHQFAILTILSNCVNSFKLFVRLLDEPSLSMTSERHSEPLLHTTVLHQRQNMAKFLLENGYDVNSINDAKETPLMIASRIGCLDLITMLLREDPDVAVRDQKGRAVFHLLARSGSVGCMAEMLKHVTPNLHVMGSLINSRDIDGMTVLMYASIDGHVEMVSQLVDVGADVNIVDDRNKTACHWAARRGHKACVEMLLSHGADITARDCDKRTPLVLAVERGHRVVLNYTLTKYEEMFFKSSKAKPKLKKDLYEGLPYRQQFDLKMALIASVAEGHAACTELLLDVGTPVDCSATSTSDGNFVPISLDEHKVGASNVMKELSFTSDSTWQCRSLHIASARTNHICCKLLLDRGADPNQVDSDGNTPLVYAVGKGDLEIVKELLSHNADPDINGNVCGITCSPFDVAATYGSMKIMLCLAVSGAKINVSADWMNSKGSDACDHVHHHALYAGKISWLCDFVCHPKPLQEHCRYTLRKLLGNNIHGKIKSLSLPRTLKDILSIKELNDIN</sequence>
<dbReference type="Gene3D" id="1.10.750.20">
    <property type="entry name" value="SOCS box"/>
    <property type="match status" value="1"/>
</dbReference>
<gene>
    <name evidence="1" type="ORF">OFUS_LOCUS58</name>
</gene>
<accession>A0A8J1Y9V6</accession>
<organism evidence="1 2">
    <name type="scientific">Owenia fusiformis</name>
    <name type="common">Polychaete worm</name>
    <dbReference type="NCBI Taxonomy" id="6347"/>
    <lineage>
        <taxon>Eukaryota</taxon>
        <taxon>Metazoa</taxon>
        <taxon>Spiralia</taxon>
        <taxon>Lophotrochozoa</taxon>
        <taxon>Annelida</taxon>
        <taxon>Polychaeta</taxon>
        <taxon>Sedentaria</taxon>
        <taxon>Canalipalpata</taxon>
        <taxon>Sabellida</taxon>
        <taxon>Oweniida</taxon>
        <taxon>Oweniidae</taxon>
        <taxon>Owenia</taxon>
    </lineage>
</organism>